<dbReference type="GO" id="GO:0140492">
    <property type="term" value="F:metal-dependent deubiquitinase activity"/>
    <property type="evidence" value="ECO:0007669"/>
    <property type="project" value="UniProtKB-ARBA"/>
</dbReference>
<feature type="domain" description="MATH" evidence="11">
    <location>
        <begin position="47"/>
        <end position="179"/>
    </location>
</feature>
<dbReference type="PANTHER" id="PTHR24006">
    <property type="entry name" value="UBIQUITIN CARBOXYL-TERMINAL HYDROLASE"/>
    <property type="match status" value="1"/>
</dbReference>
<dbReference type="Pfam" id="PF22486">
    <property type="entry name" value="MATH_2"/>
    <property type="match status" value="1"/>
</dbReference>
<comment type="catalytic activity">
    <reaction evidence="1">
        <text>Thiol-dependent hydrolysis of ester, thioester, amide, peptide and isopeptide bonds formed by the C-terminal Gly of ubiquitin (a 76-residue protein attached to proteins as an intracellular targeting signal).</text>
        <dbReference type="EC" id="3.4.19.12"/>
    </reaction>
</comment>
<evidence type="ECO:0000259" key="11">
    <source>
        <dbReference type="PROSITE" id="PS50144"/>
    </source>
</evidence>
<dbReference type="GO" id="GO:0031647">
    <property type="term" value="P:regulation of protein stability"/>
    <property type="evidence" value="ECO:0007669"/>
    <property type="project" value="TreeGrafter"/>
</dbReference>
<keyword evidence="8" id="KW-0788">Thiol protease</keyword>
<dbReference type="Proteomes" id="UP000193920">
    <property type="component" value="Unassembled WGS sequence"/>
</dbReference>
<keyword evidence="9" id="KW-0539">Nucleus</keyword>
<gene>
    <name evidence="13" type="ORF">LY90DRAFT_458747</name>
</gene>
<dbReference type="GO" id="GO:0004843">
    <property type="term" value="F:cysteine-type deubiquitinase activity"/>
    <property type="evidence" value="ECO:0007669"/>
    <property type="project" value="UniProtKB-EC"/>
</dbReference>
<evidence type="ECO:0000256" key="9">
    <source>
        <dbReference type="ARBA" id="ARBA00023242"/>
    </source>
</evidence>
<sequence length="1102" mass="130443">MKSTDIDNNYNNNMEIDDAPFTKEQYVSELKRLMENDNATVAEVYAESFFEWEIEDWSKLENKKEYSPEFIIGDYKWRILLFPKGNTEKEFVSAFLDNLNVKEENASENEHVCAKFVLSIRNYNEYKCFSAKPSHHRFNGKESDWGFNRFIEKTHLYNENNNYIRPLIENDKTVLSVYVRIYKDELGILWHDFANWDSKKETGYVGFKNQGATCYMNSLLQALYFTNYFRKATYEIPTENDIPIKSIPLALQRVFYNLQYSNQSVDTRELTKSFGWDTVESFTQHDIQEFNRELQDNLETKMKGTAADGAISRLFRGKMKSYIECININYNSNRIEEFYDIQLNVKGCKGLKESFDEYIKVETLDGDNQYMAEGHGLQDARKGVIFESLPPVLQLQLKRFEYDIERDAMVKINDRFEFPDTVDLTNYLSKDADKSIKYIYRLHSVLVHSGDLHGGHYCAFIQPKLDGKWFKFDDDRVIPATKESVFEENFGRSQHDNERNNTHLKTRITNAYMLAYIRESDISEILAPIKDSDIPKHLSERIKKEEHEKEKAEQEKREQHRFVMISILDNDAIRENSNRLDLCNLENKQYPISKLKEYKVLKTDTVGQFKSKLAGVYGVNKENIRFWNVVRRQNKTKRPELPTNENDDMSIEEMLKFHKPLPKDKDSNFAKYLIYVNFSLSPKIKITNEYNFMVFLKYYDPDTKKMEFVGNYIIDKKEKKFSEMVPDFNNMKHFPTDTQLLLYEEIKPDMIDEIQLNQTCLEAEIGNGDIICFQKAITPEHEIRLRSDPNAIITIQQFFKYIKNKVLIIFKEREDKKDEHFVPASKEFYEFQIELMRTMNYDDVARAVAEKINLSDPMKLRFYEANSNEYIERRDEVRLSSLINNNRYSSNIIYYEIQDIAITEMETKRFINVKFLNKHHQEQKTYKLFISKSANIKDLLNLMEKSMKVENLGKLRLYTAISGRIEHIFGDEDKVQLLQTQEIYVEEIPEDQLNKDPNKSVIQVIHFKNDISNYHSVPFIFNLYKGEKFIETKKRIQKSIGMGDKEFSKVKVCFIDQYNNLTYLEEKYNETELFNYSGSIGLDYPCRNPNLNSYEKAVKIYN</sequence>
<dbReference type="AlphaFoldDB" id="A0A1Y2BY98"/>
<dbReference type="SMART" id="SM00061">
    <property type="entry name" value="MATH"/>
    <property type="match status" value="1"/>
</dbReference>
<dbReference type="Gene3D" id="2.60.210.10">
    <property type="entry name" value="Apoptosis, Tumor Necrosis Factor Receptor Associated Protein 2, Chain A"/>
    <property type="match status" value="1"/>
</dbReference>
<dbReference type="Gene3D" id="3.10.20.90">
    <property type="entry name" value="Phosphatidylinositol 3-kinase Catalytic Subunit, Chain A, domain 1"/>
    <property type="match status" value="2"/>
</dbReference>
<dbReference type="GO" id="GO:0016579">
    <property type="term" value="P:protein deubiquitination"/>
    <property type="evidence" value="ECO:0007669"/>
    <property type="project" value="InterPro"/>
</dbReference>
<dbReference type="GO" id="GO:0005634">
    <property type="term" value="C:nucleus"/>
    <property type="evidence" value="ECO:0007669"/>
    <property type="project" value="UniProtKB-SubCell"/>
</dbReference>
<dbReference type="InterPro" id="IPR038765">
    <property type="entry name" value="Papain-like_cys_pep_sf"/>
</dbReference>
<dbReference type="OrthoDB" id="289038at2759"/>
<dbReference type="InterPro" id="IPR050164">
    <property type="entry name" value="Peptidase_C19"/>
</dbReference>
<dbReference type="InterPro" id="IPR001394">
    <property type="entry name" value="Peptidase_C19_UCH"/>
</dbReference>
<accession>A0A1Y2BY98</accession>
<comment type="similarity">
    <text evidence="3">Belongs to the peptidase C19 family.</text>
</comment>
<keyword evidence="7" id="KW-0378">Hydrolase</keyword>
<evidence type="ECO:0000256" key="5">
    <source>
        <dbReference type="ARBA" id="ARBA00022670"/>
    </source>
</evidence>
<evidence type="ECO:0000256" key="1">
    <source>
        <dbReference type="ARBA" id="ARBA00000707"/>
    </source>
</evidence>
<dbReference type="PROSITE" id="PS50144">
    <property type="entry name" value="MATH"/>
    <property type="match status" value="1"/>
</dbReference>
<dbReference type="EMBL" id="MCOG01000130">
    <property type="protein sequence ID" value="ORY39750.1"/>
    <property type="molecule type" value="Genomic_DNA"/>
</dbReference>
<organism evidence="13 14">
    <name type="scientific">Neocallimastix californiae</name>
    <dbReference type="NCBI Taxonomy" id="1754190"/>
    <lineage>
        <taxon>Eukaryota</taxon>
        <taxon>Fungi</taxon>
        <taxon>Fungi incertae sedis</taxon>
        <taxon>Chytridiomycota</taxon>
        <taxon>Chytridiomycota incertae sedis</taxon>
        <taxon>Neocallimastigomycetes</taxon>
        <taxon>Neocallimastigales</taxon>
        <taxon>Neocallimastigaceae</taxon>
        <taxon>Neocallimastix</taxon>
    </lineage>
</organism>
<reference evidence="13 14" key="1">
    <citation type="submission" date="2016-08" db="EMBL/GenBank/DDBJ databases">
        <title>A Parts List for Fungal Cellulosomes Revealed by Comparative Genomics.</title>
        <authorList>
            <consortium name="DOE Joint Genome Institute"/>
            <person name="Haitjema C.H."/>
            <person name="Gilmore S.P."/>
            <person name="Henske J.K."/>
            <person name="Solomon K.V."/>
            <person name="De Groot R."/>
            <person name="Kuo A."/>
            <person name="Mondo S.J."/>
            <person name="Salamov A.A."/>
            <person name="Labutti K."/>
            <person name="Zhao Z."/>
            <person name="Chiniquy J."/>
            <person name="Barry K."/>
            <person name="Brewer H.M."/>
            <person name="Purvine S.O."/>
            <person name="Wright A.T."/>
            <person name="Boxma B."/>
            <person name="Van Alen T."/>
            <person name="Hackstein J.H."/>
            <person name="Baker S.E."/>
            <person name="Grigoriev I.V."/>
            <person name="O'Malley M.A."/>
        </authorList>
    </citation>
    <scope>NUCLEOTIDE SEQUENCE [LARGE SCALE GENOMIC DNA]</scope>
    <source>
        <strain evidence="13 14">G1</strain>
    </source>
</reference>
<name>A0A1Y2BY98_9FUNG</name>
<dbReference type="EC" id="3.4.19.12" evidence="4"/>
<evidence type="ECO:0000256" key="7">
    <source>
        <dbReference type="ARBA" id="ARBA00022801"/>
    </source>
</evidence>
<feature type="coiled-coil region" evidence="10">
    <location>
        <begin position="535"/>
        <end position="562"/>
    </location>
</feature>
<keyword evidence="14" id="KW-1185">Reference proteome</keyword>
<proteinExistence type="inferred from homology"/>
<evidence type="ECO:0000313" key="13">
    <source>
        <dbReference type="EMBL" id="ORY39750.1"/>
    </source>
</evidence>
<dbReference type="InterPro" id="IPR008974">
    <property type="entry name" value="TRAF-like"/>
</dbReference>
<dbReference type="PROSITE" id="PS00972">
    <property type="entry name" value="USP_1"/>
    <property type="match status" value="1"/>
</dbReference>
<protein>
    <recommendedName>
        <fullName evidence="4">ubiquitinyl hydrolase 1</fullName>
        <ecNumber evidence="4">3.4.19.12</ecNumber>
    </recommendedName>
</protein>
<evidence type="ECO:0000256" key="2">
    <source>
        <dbReference type="ARBA" id="ARBA00004123"/>
    </source>
</evidence>
<keyword evidence="5" id="KW-0645">Protease</keyword>
<dbReference type="InterPro" id="IPR029346">
    <property type="entry name" value="USP_C"/>
</dbReference>
<dbReference type="SUPFAM" id="SSF49599">
    <property type="entry name" value="TRAF domain-like"/>
    <property type="match status" value="1"/>
</dbReference>
<dbReference type="STRING" id="1754190.A0A1Y2BY98"/>
<evidence type="ECO:0000256" key="6">
    <source>
        <dbReference type="ARBA" id="ARBA00022786"/>
    </source>
</evidence>
<evidence type="ECO:0000256" key="8">
    <source>
        <dbReference type="ARBA" id="ARBA00022807"/>
    </source>
</evidence>
<dbReference type="GO" id="GO:0006508">
    <property type="term" value="P:proteolysis"/>
    <property type="evidence" value="ECO:0007669"/>
    <property type="project" value="UniProtKB-KW"/>
</dbReference>
<dbReference type="Pfam" id="PF00443">
    <property type="entry name" value="UCH"/>
    <property type="match status" value="1"/>
</dbReference>
<dbReference type="FunFam" id="3.90.70.10:FF:000005">
    <property type="entry name" value="Ubiquitin carboxyl-terminal hydrolase 7"/>
    <property type="match status" value="1"/>
</dbReference>
<evidence type="ECO:0000256" key="3">
    <source>
        <dbReference type="ARBA" id="ARBA00009085"/>
    </source>
</evidence>
<dbReference type="InterPro" id="IPR024729">
    <property type="entry name" value="USP7_ICP0-binding_dom"/>
</dbReference>
<dbReference type="CDD" id="cd02659">
    <property type="entry name" value="peptidase_C19C"/>
    <property type="match status" value="1"/>
</dbReference>
<dbReference type="SUPFAM" id="SSF54001">
    <property type="entry name" value="Cysteine proteinases"/>
    <property type="match status" value="1"/>
</dbReference>
<comment type="subcellular location">
    <subcellularLocation>
        <location evidence="2">Nucleus</location>
    </subcellularLocation>
</comment>
<evidence type="ECO:0000259" key="12">
    <source>
        <dbReference type="PROSITE" id="PS50235"/>
    </source>
</evidence>
<dbReference type="PROSITE" id="PS00973">
    <property type="entry name" value="USP_2"/>
    <property type="match status" value="1"/>
</dbReference>
<evidence type="ECO:0000256" key="10">
    <source>
        <dbReference type="SAM" id="Coils"/>
    </source>
</evidence>
<dbReference type="Gene3D" id="3.90.70.10">
    <property type="entry name" value="Cysteine proteinases"/>
    <property type="match status" value="1"/>
</dbReference>
<dbReference type="Pfam" id="PF14533">
    <property type="entry name" value="USP7_C2"/>
    <property type="match status" value="1"/>
</dbReference>
<evidence type="ECO:0000256" key="4">
    <source>
        <dbReference type="ARBA" id="ARBA00012759"/>
    </source>
</evidence>
<dbReference type="PANTHER" id="PTHR24006:SF644">
    <property type="entry name" value="UBIQUITIN CARBOXYL-TERMINAL HYDROLASE 7"/>
    <property type="match status" value="1"/>
</dbReference>
<keyword evidence="6" id="KW-0833">Ubl conjugation pathway</keyword>
<dbReference type="InterPro" id="IPR028889">
    <property type="entry name" value="USP"/>
</dbReference>
<comment type="caution">
    <text evidence="13">The sequence shown here is derived from an EMBL/GenBank/DDBJ whole genome shotgun (WGS) entry which is preliminary data.</text>
</comment>
<dbReference type="InterPro" id="IPR002083">
    <property type="entry name" value="MATH/TRAF_dom"/>
</dbReference>
<keyword evidence="10" id="KW-0175">Coiled coil</keyword>
<evidence type="ECO:0000313" key="14">
    <source>
        <dbReference type="Proteomes" id="UP000193920"/>
    </source>
</evidence>
<dbReference type="InterPro" id="IPR018200">
    <property type="entry name" value="USP_CS"/>
</dbReference>
<feature type="domain" description="USP" evidence="12">
    <location>
        <begin position="205"/>
        <end position="519"/>
    </location>
</feature>
<dbReference type="Pfam" id="PF12436">
    <property type="entry name" value="USP7_ICP0_bdg"/>
    <property type="match status" value="1"/>
</dbReference>
<dbReference type="PROSITE" id="PS50235">
    <property type="entry name" value="USP_3"/>
    <property type="match status" value="1"/>
</dbReference>
<dbReference type="GO" id="GO:0005829">
    <property type="term" value="C:cytosol"/>
    <property type="evidence" value="ECO:0007669"/>
    <property type="project" value="TreeGrafter"/>
</dbReference>